<feature type="region of interest" description="Disordered" evidence="1">
    <location>
        <begin position="118"/>
        <end position="240"/>
    </location>
</feature>
<evidence type="ECO:0000256" key="1">
    <source>
        <dbReference type="SAM" id="MobiDB-lite"/>
    </source>
</evidence>
<comment type="caution">
    <text evidence="2">The sequence shown here is derived from an EMBL/GenBank/DDBJ whole genome shotgun (WGS) entry which is preliminary data.</text>
</comment>
<dbReference type="OrthoDB" id="5153959at2759"/>
<reference evidence="2" key="1">
    <citation type="journal article" date="2021" name="Nat. Commun.">
        <title>Genetic determinants of endophytism in the Arabidopsis root mycobiome.</title>
        <authorList>
            <person name="Mesny F."/>
            <person name="Miyauchi S."/>
            <person name="Thiergart T."/>
            <person name="Pickel B."/>
            <person name="Atanasova L."/>
            <person name="Karlsson M."/>
            <person name="Huettel B."/>
            <person name="Barry K.W."/>
            <person name="Haridas S."/>
            <person name="Chen C."/>
            <person name="Bauer D."/>
            <person name="Andreopoulos W."/>
            <person name="Pangilinan J."/>
            <person name="LaButti K."/>
            <person name="Riley R."/>
            <person name="Lipzen A."/>
            <person name="Clum A."/>
            <person name="Drula E."/>
            <person name="Henrissat B."/>
            <person name="Kohler A."/>
            <person name="Grigoriev I.V."/>
            <person name="Martin F.M."/>
            <person name="Hacquard S."/>
        </authorList>
    </citation>
    <scope>NUCLEOTIDE SEQUENCE</scope>
    <source>
        <strain evidence="2">MPI-CAGE-AT-0147</strain>
    </source>
</reference>
<evidence type="ECO:0000313" key="2">
    <source>
        <dbReference type="EMBL" id="KAH7153671.1"/>
    </source>
</evidence>
<accession>A0A9P9J8Q6</accession>
<feature type="compositionally biased region" description="Basic and acidic residues" evidence="1">
    <location>
        <begin position="76"/>
        <end position="92"/>
    </location>
</feature>
<feature type="region of interest" description="Disordered" evidence="1">
    <location>
        <begin position="1"/>
        <end position="105"/>
    </location>
</feature>
<gene>
    <name evidence="2" type="ORF">EDB81DRAFT_758614</name>
</gene>
<dbReference type="EMBL" id="JAGMUV010000006">
    <property type="protein sequence ID" value="KAH7153671.1"/>
    <property type="molecule type" value="Genomic_DNA"/>
</dbReference>
<evidence type="ECO:0000313" key="3">
    <source>
        <dbReference type="Proteomes" id="UP000738349"/>
    </source>
</evidence>
<keyword evidence="3" id="KW-1185">Reference proteome</keyword>
<name>A0A9P9J8Q6_9HYPO</name>
<dbReference type="AlphaFoldDB" id="A0A9P9J8Q6"/>
<feature type="compositionally biased region" description="Polar residues" evidence="1">
    <location>
        <begin position="218"/>
        <end position="233"/>
    </location>
</feature>
<dbReference type="Proteomes" id="UP000738349">
    <property type="component" value="Unassembled WGS sequence"/>
</dbReference>
<protein>
    <submittedName>
        <fullName evidence="2">Uncharacterized protein</fullName>
    </submittedName>
</protein>
<sequence length="274" mass="29917">MSSAWPFRPPRCRTPRSVVPRSSNRRRRRDVGPSVPDGGGELEPECSDFGGSMIAMTLAASPTACPQPSLETSQGQDHEMSGRGSEDAEVRGARVSPLPPLGPLTRCRACRQAVHRLVQDSDDGGSDVGSESQGSESHLDQVNLLRDENYCPSPTGAEAKSLGDEFNGEDQYPRKRAKVSRSSTSLLRDAAASVERPRRGRPSLRSRSTQSTHRGKNTRASSILSPASSQATPDETEVRADLARFEEWPLGNTSLKRITRNGKTTFQLQFDWTL</sequence>
<organism evidence="2 3">
    <name type="scientific">Dactylonectria macrodidyma</name>
    <dbReference type="NCBI Taxonomy" id="307937"/>
    <lineage>
        <taxon>Eukaryota</taxon>
        <taxon>Fungi</taxon>
        <taxon>Dikarya</taxon>
        <taxon>Ascomycota</taxon>
        <taxon>Pezizomycotina</taxon>
        <taxon>Sordariomycetes</taxon>
        <taxon>Hypocreomycetidae</taxon>
        <taxon>Hypocreales</taxon>
        <taxon>Nectriaceae</taxon>
        <taxon>Dactylonectria</taxon>
    </lineage>
</organism>
<feature type="compositionally biased region" description="Polar residues" evidence="1">
    <location>
        <begin position="64"/>
        <end position="75"/>
    </location>
</feature>
<proteinExistence type="predicted"/>